<sequence length="60" mass="6699">MCLVPFIRNLPSTSHELVYGLPWSWIDELANGMCTQQVGTVGERTLERRIDTNGECACVS</sequence>
<evidence type="ECO:0000313" key="2">
    <source>
        <dbReference type="Proteomes" id="UP000008177"/>
    </source>
</evidence>
<gene>
    <name evidence="1" type="ORF">BofuT4_uP043180.1</name>
</gene>
<dbReference type="Proteomes" id="UP000008177">
    <property type="component" value="Unplaced contigs"/>
</dbReference>
<organism evidence="1 2">
    <name type="scientific">Botryotinia fuckeliana (strain T4)</name>
    <name type="common">Noble rot fungus</name>
    <name type="synonym">Botrytis cinerea</name>
    <dbReference type="NCBI Taxonomy" id="999810"/>
    <lineage>
        <taxon>Eukaryota</taxon>
        <taxon>Fungi</taxon>
        <taxon>Dikarya</taxon>
        <taxon>Ascomycota</taxon>
        <taxon>Pezizomycotina</taxon>
        <taxon>Leotiomycetes</taxon>
        <taxon>Helotiales</taxon>
        <taxon>Sclerotiniaceae</taxon>
        <taxon>Botrytis</taxon>
    </lineage>
</organism>
<protein>
    <submittedName>
        <fullName evidence="1">Uncharacterized protein</fullName>
    </submittedName>
</protein>
<dbReference type="InParanoid" id="G2Y217"/>
<proteinExistence type="predicted"/>
<dbReference type="AlphaFoldDB" id="G2Y217"/>
<dbReference type="HOGENOM" id="CLU_2941438_0_0_1"/>
<name>G2Y217_BOTF4</name>
<accession>G2Y217</accession>
<dbReference type="EMBL" id="FQ790282">
    <property type="protein sequence ID" value="CCD46707.1"/>
    <property type="molecule type" value="Genomic_DNA"/>
</dbReference>
<evidence type="ECO:0000313" key="1">
    <source>
        <dbReference type="EMBL" id="CCD46707.1"/>
    </source>
</evidence>
<reference evidence="2" key="1">
    <citation type="journal article" date="2011" name="PLoS Genet.">
        <title>Genomic analysis of the necrotrophic fungal pathogens Sclerotinia sclerotiorum and Botrytis cinerea.</title>
        <authorList>
            <person name="Amselem J."/>
            <person name="Cuomo C.A."/>
            <person name="van Kan J.A."/>
            <person name="Viaud M."/>
            <person name="Benito E.P."/>
            <person name="Couloux A."/>
            <person name="Coutinho P.M."/>
            <person name="de Vries R.P."/>
            <person name="Dyer P.S."/>
            <person name="Fillinger S."/>
            <person name="Fournier E."/>
            <person name="Gout L."/>
            <person name="Hahn M."/>
            <person name="Kohn L."/>
            <person name="Lapalu N."/>
            <person name="Plummer K.M."/>
            <person name="Pradier J.M."/>
            <person name="Quevillon E."/>
            <person name="Sharon A."/>
            <person name="Simon A."/>
            <person name="ten Have A."/>
            <person name="Tudzynski B."/>
            <person name="Tudzynski P."/>
            <person name="Wincker P."/>
            <person name="Andrew M."/>
            <person name="Anthouard V."/>
            <person name="Beever R.E."/>
            <person name="Beffa R."/>
            <person name="Benoit I."/>
            <person name="Bouzid O."/>
            <person name="Brault B."/>
            <person name="Chen Z."/>
            <person name="Choquer M."/>
            <person name="Collemare J."/>
            <person name="Cotton P."/>
            <person name="Danchin E.G."/>
            <person name="Da Silva C."/>
            <person name="Gautier A."/>
            <person name="Giraud C."/>
            <person name="Giraud T."/>
            <person name="Gonzalez C."/>
            <person name="Grossetete S."/>
            <person name="Guldener U."/>
            <person name="Henrissat B."/>
            <person name="Howlett B.J."/>
            <person name="Kodira C."/>
            <person name="Kretschmer M."/>
            <person name="Lappartient A."/>
            <person name="Leroch M."/>
            <person name="Levis C."/>
            <person name="Mauceli E."/>
            <person name="Neuveglise C."/>
            <person name="Oeser B."/>
            <person name="Pearson M."/>
            <person name="Poulain J."/>
            <person name="Poussereau N."/>
            <person name="Quesneville H."/>
            <person name="Rascle C."/>
            <person name="Schumacher J."/>
            <person name="Segurens B."/>
            <person name="Sexton A."/>
            <person name="Silva E."/>
            <person name="Sirven C."/>
            <person name="Soanes D.M."/>
            <person name="Talbot N.J."/>
            <person name="Templeton M."/>
            <person name="Yandava C."/>
            <person name="Yarden O."/>
            <person name="Zeng Q."/>
            <person name="Rollins J.A."/>
            <person name="Lebrun M.H."/>
            <person name="Dickman M."/>
        </authorList>
    </citation>
    <scope>NUCLEOTIDE SEQUENCE [LARGE SCALE GENOMIC DNA]</scope>
    <source>
        <strain evidence="2">T4</strain>
    </source>
</reference>